<name>A0A846YPX8_9NOCA</name>
<proteinExistence type="predicted"/>
<dbReference type="AlphaFoldDB" id="A0A846YPX8"/>
<dbReference type="GO" id="GO:0003677">
    <property type="term" value="F:DNA binding"/>
    <property type="evidence" value="ECO:0007669"/>
    <property type="project" value="UniProtKB-KW"/>
</dbReference>
<feature type="region of interest" description="Disordered" evidence="2">
    <location>
        <begin position="251"/>
        <end position="273"/>
    </location>
</feature>
<accession>A0A846YPX8</accession>
<organism evidence="3 4">
    <name type="scientific">Nocardia flavorosea</name>
    <dbReference type="NCBI Taxonomy" id="53429"/>
    <lineage>
        <taxon>Bacteria</taxon>
        <taxon>Bacillati</taxon>
        <taxon>Actinomycetota</taxon>
        <taxon>Actinomycetes</taxon>
        <taxon>Mycobacteriales</taxon>
        <taxon>Nocardiaceae</taxon>
        <taxon>Nocardia</taxon>
    </lineage>
</organism>
<comment type="caution">
    <text evidence="3">The sequence shown here is derived from an EMBL/GenBank/DDBJ whole genome shotgun (WGS) entry which is preliminary data.</text>
</comment>
<evidence type="ECO:0000256" key="1">
    <source>
        <dbReference type="ARBA" id="ARBA00023125"/>
    </source>
</evidence>
<dbReference type="RefSeq" id="WP_157116925.1">
    <property type="nucleotide sequence ID" value="NZ_JAAXOT010000015.1"/>
</dbReference>
<dbReference type="EMBL" id="JAAXOT010000015">
    <property type="protein sequence ID" value="NKY59388.1"/>
    <property type="molecule type" value="Genomic_DNA"/>
</dbReference>
<evidence type="ECO:0000313" key="3">
    <source>
        <dbReference type="EMBL" id="NKY59388.1"/>
    </source>
</evidence>
<sequence>MTPTDPPSLPARYRGAWEEFEDWCTALALPSRPAGPDVVAAYLAATRGRPQTQRGRVTAINAAHRLAGYPEPGRAEAVRQAYNPARAARRARTRRAVDTVLAGLPEHGWVRGLFGRRDAALLTLAGAGLSFPRLVALRQEQIQITDTTVVVDEGMLVLPADPDQPQLCPVQILRRWAAVTNLVPLGDGHALLAERLTHGTLAPADFDPRWAPHPVVTAFDAYGRPTGRASIGGLHPLHATAAAAIASAHLSGNSPQHRDYPRPAPASEPLELDPNYYERGADARQRTRPILDELDDLLDDLEARIQTVDAQLPAITSKMSRTSSKRSTKGHT</sequence>
<dbReference type="SUPFAM" id="SSF47823">
    <property type="entry name" value="lambda integrase-like, N-terminal domain"/>
    <property type="match status" value="1"/>
</dbReference>
<dbReference type="Proteomes" id="UP000570678">
    <property type="component" value="Unassembled WGS sequence"/>
</dbReference>
<dbReference type="InterPro" id="IPR010998">
    <property type="entry name" value="Integrase_recombinase_N"/>
</dbReference>
<evidence type="ECO:0000313" key="4">
    <source>
        <dbReference type="Proteomes" id="UP000570678"/>
    </source>
</evidence>
<reference evidence="3 4" key="1">
    <citation type="submission" date="2020-04" db="EMBL/GenBank/DDBJ databases">
        <title>MicrobeNet Type strains.</title>
        <authorList>
            <person name="Nicholson A.C."/>
        </authorList>
    </citation>
    <scope>NUCLEOTIDE SEQUENCE [LARGE SCALE GENOMIC DNA]</scope>
    <source>
        <strain evidence="3 4">JCM 3332</strain>
    </source>
</reference>
<keyword evidence="4" id="KW-1185">Reference proteome</keyword>
<evidence type="ECO:0000256" key="2">
    <source>
        <dbReference type="SAM" id="MobiDB-lite"/>
    </source>
</evidence>
<gene>
    <name evidence="3" type="ORF">HGA15_25180</name>
</gene>
<evidence type="ECO:0008006" key="5">
    <source>
        <dbReference type="Google" id="ProtNLM"/>
    </source>
</evidence>
<dbReference type="Gene3D" id="1.10.150.130">
    <property type="match status" value="1"/>
</dbReference>
<protein>
    <recommendedName>
        <fullName evidence="5">Recombinase</fullName>
    </recommendedName>
</protein>
<keyword evidence="1" id="KW-0238">DNA-binding</keyword>